<dbReference type="NCBIfam" id="TIGR00229">
    <property type="entry name" value="sensory_box"/>
    <property type="match status" value="1"/>
</dbReference>
<dbReference type="InterPro" id="IPR001610">
    <property type="entry name" value="PAC"/>
</dbReference>
<dbReference type="InterPro" id="IPR029787">
    <property type="entry name" value="Nucleotide_cyclase"/>
</dbReference>
<dbReference type="PANTHER" id="PTHR44757">
    <property type="entry name" value="DIGUANYLATE CYCLASE DGCP"/>
    <property type="match status" value="1"/>
</dbReference>
<evidence type="ECO:0000313" key="4">
    <source>
        <dbReference type="EMBL" id="WTY38145.1"/>
    </source>
</evidence>
<organism evidence="4 5">
    <name type="scientific">Nocardia salmonicida</name>
    <dbReference type="NCBI Taxonomy" id="53431"/>
    <lineage>
        <taxon>Bacteria</taxon>
        <taxon>Bacillati</taxon>
        <taxon>Actinomycetota</taxon>
        <taxon>Actinomycetes</taxon>
        <taxon>Mycobacteriales</taxon>
        <taxon>Nocardiaceae</taxon>
        <taxon>Nocardia</taxon>
    </lineage>
</organism>
<dbReference type="InterPro" id="IPR013656">
    <property type="entry name" value="PAS_4"/>
</dbReference>
<dbReference type="Proteomes" id="UP001621418">
    <property type="component" value="Chromosome"/>
</dbReference>
<dbReference type="SUPFAM" id="SSF55785">
    <property type="entry name" value="PYP-like sensor domain (PAS domain)"/>
    <property type="match status" value="1"/>
</dbReference>
<dbReference type="InterPro" id="IPR052155">
    <property type="entry name" value="Biofilm_reg_signaling"/>
</dbReference>
<dbReference type="SMART" id="SM00267">
    <property type="entry name" value="GGDEF"/>
    <property type="match status" value="1"/>
</dbReference>
<proteinExistence type="predicted"/>
<dbReference type="RefSeq" id="WP_328659754.1">
    <property type="nucleotide sequence ID" value="NZ_CP108014.1"/>
</dbReference>
<dbReference type="CDD" id="cd01949">
    <property type="entry name" value="GGDEF"/>
    <property type="match status" value="1"/>
</dbReference>
<dbReference type="EMBL" id="CP109527">
    <property type="protein sequence ID" value="WTY38145.1"/>
    <property type="molecule type" value="Genomic_DNA"/>
</dbReference>
<sequence length="430" mass="45902">MDEAVGSWELAQRWADALDGVVAPTLNRSQIEDMLAALCTGLIDAARGGDDPDIARRAARMLVAANYRDPAAVSRSVPVMCADLVEIASEGPSDPALPRIRDRAIRLAADFAAGFTAALRAAALAEQEATLAAVLAAAQEAENRRALSEARFEAVFDGALVGIGTVDMSGQVVNCNATMAQMLGRTPETMPGRTVADILGPHNLNFAFEQLQHMVAGESESFRTETEHLHTDGRVTAIDLSMSAVRGTDGSIEFLIGVAVDVTERKQLADRLWHDANHDALTGLPNRPHLFNRLADATSPIGVCYLDLDGFKEINDLWGHTIGDRVLQVVADRLRDAVRPADAFAARIGGDEFLVLVENCSGEAQLAKLADELLTALTEPLAVDGHTLAVGASIGVAFFEQLPGAVDELVHAADAAMYRNKNDARRDPAR</sequence>
<dbReference type="PROSITE" id="PS50113">
    <property type="entry name" value="PAC"/>
    <property type="match status" value="1"/>
</dbReference>
<feature type="domain" description="PAC" evidence="2">
    <location>
        <begin position="222"/>
        <end position="274"/>
    </location>
</feature>
<dbReference type="SMART" id="SM00086">
    <property type="entry name" value="PAC"/>
    <property type="match status" value="1"/>
</dbReference>
<dbReference type="PANTHER" id="PTHR44757:SF2">
    <property type="entry name" value="BIOFILM ARCHITECTURE MAINTENANCE PROTEIN MBAA"/>
    <property type="match status" value="1"/>
</dbReference>
<dbReference type="InterPro" id="IPR035965">
    <property type="entry name" value="PAS-like_dom_sf"/>
</dbReference>
<dbReference type="SUPFAM" id="SSF55073">
    <property type="entry name" value="Nucleotide cyclase"/>
    <property type="match status" value="1"/>
</dbReference>
<evidence type="ECO:0000259" key="2">
    <source>
        <dbReference type="PROSITE" id="PS50113"/>
    </source>
</evidence>
<gene>
    <name evidence="4" type="ORF">OG308_10065</name>
</gene>
<dbReference type="Pfam" id="PF00990">
    <property type="entry name" value="GGDEF"/>
    <property type="match status" value="1"/>
</dbReference>
<evidence type="ECO:0000259" key="3">
    <source>
        <dbReference type="PROSITE" id="PS50887"/>
    </source>
</evidence>
<dbReference type="Gene3D" id="3.30.70.270">
    <property type="match status" value="1"/>
</dbReference>
<feature type="domain" description="GGDEF" evidence="3">
    <location>
        <begin position="299"/>
        <end position="430"/>
    </location>
</feature>
<feature type="domain" description="PAS" evidence="1">
    <location>
        <begin position="148"/>
        <end position="218"/>
    </location>
</feature>
<dbReference type="PROSITE" id="PS50887">
    <property type="entry name" value="GGDEF"/>
    <property type="match status" value="1"/>
</dbReference>
<dbReference type="NCBIfam" id="TIGR00254">
    <property type="entry name" value="GGDEF"/>
    <property type="match status" value="1"/>
</dbReference>
<dbReference type="GeneID" id="91374457"/>
<reference evidence="4 5" key="1">
    <citation type="submission" date="2022-10" db="EMBL/GenBank/DDBJ databases">
        <title>The complete genomes of actinobacterial strains from the NBC collection.</title>
        <authorList>
            <person name="Joergensen T.S."/>
            <person name="Alvarez Arevalo M."/>
            <person name="Sterndorff E.B."/>
            <person name="Faurdal D."/>
            <person name="Vuksanovic O."/>
            <person name="Mourched A.-S."/>
            <person name="Charusanti P."/>
            <person name="Shaw S."/>
            <person name="Blin K."/>
            <person name="Weber T."/>
        </authorList>
    </citation>
    <scope>NUCLEOTIDE SEQUENCE [LARGE SCALE GENOMIC DNA]</scope>
    <source>
        <strain evidence="4 5">NBC_01413</strain>
    </source>
</reference>
<keyword evidence="5" id="KW-1185">Reference proteome</keyword>
<dbReference type="InterPro" id="IPR000700">
    <property type="entry name" value="PAS-assoc_C"/>
</dbReference>
<evidence type="ECO:0000259" key="1">
    <source>
        <dbReference type="PROSITE" id="PS50112"/>
    </source>
</evidence>
<dbReference type="Pfam" id="PF08448">
    <property type="entry name" value="PAS_4"/>
    <property type="match status" value="1"/>
</dbReference>
<dbReference type="InterPro" id="IPR000014">
    <property type="entry name" value="PAS"/>
</dbReference>
<accession>A0ABZ1NDR2</accession>
<dbReference type="Gene3D" id="3.30.450.20">
    <property type="entry name" value="PAS domain"/>
    <property type="match status" value="1"/>
</dbReference>
<dbReference type="InterPro" id="IPR043128">
    <property type="entry name" value="Rev_trsase/Diguanyl_cyclase"/>
</dbReference>
<dbReference type="InterPro" id="IPR000160">
    <property type="entry name" value="GGDEF_dom"/>
</dbReference>
<evidence type="ECO:0000313" key="5">
    <source>
        <dbReference type="Proteomes" id="UP001621418"/>
    </source>
</evidence>
<dbReference type="PROSITE" id="PS50112">
    <property type="entry name" value="PAS"/>
    <property type="match status" value="1"/>
</dbReference>
<dbReference type="CDD" id="cd00130">
    <property type="entry name" value="PAS"/>
    <property type="match status" value="1"/>
</dbReference>
<dbReference type="SMART" id="SM00091">
    <property type="entry name" value="PAS"/>
    <property type="match status" value="1"/>
</dbReference>
<name>A0ABZ1NDR2_9NOCA</name>
<protein>
    <submittedName>
        <fullName evidence="4">Sensor domain-containing diguanylate cyclase</fullName>
    </submittedName>
</protein>